<evidence type="ECO:0000313" key="7">
    <source>
        <dbReference type="Proteomes" id="UP000007303"/>
    </source>
</evidence>
<dbReference type="InterPro" id="IPR051515">
    <property type="entry name" value="IRG"/>
</dbReference>
<dbReference type="PROSITE" id="PS51716">
    <property type="entry name" value="G_IRG"/>
    <property type="match status" value="1"/>
</dbReference>
<evidence type="ECO:0000256" key="4">
    <source>
        <dbReference type="ARBA" id="ARBA00023134"/>
    </source>
</evidence>
<dbReference type="InterPro" id="IPR030385">
    <property type="entry name" value="G_IRG_dom"/>
</dbReference>
<reference evidence="7" key="1">
    <citation type="journal article" date="2004" name="Nature">
        <title>Genome duplication in the teleost fish Tetraodon nigroviridis reveals the early vertebrate proto-karyotype.</title>
        <authorList>
            <person name="Jaillon O."/>
            <person name="Aury J.-M."/>
            <person name="Brunet F."/>
            <person name="Petit J.-L."/>
            <person name="Stange-Thomann N."/>
            <person name="Mauceli E."/>
            <person name="Bouneau L."/>
            <person name="Fischer C."/>
            <person name="Ozouf-Costaz C."/>
            <person name="Bernot A."/>
            <person name="Nicaud S."/>
            <person name="Jaffe D."/>
            <person name="Fisher S."/>
            <person name="Lutfalla G."/>
            <person name="Dossat C."/>
            <person name="Segurens B."/>
            <person name="Dasilva C."/>
            <person name="Salanoubat M."/>
            <person name="Levy M."/>
            <person name="Boudet N."/>
            <person name="Castellano S."/>
            <person name="Anthouard V."/>
            <person name="Jubin C."/>
            <person name="Castelli V."/>
            <person name="Katinka M."/>
            <person name="Vacherie B."/>
            <person name="Biemont C."/>
            <person name="Skalli Z."/>
            <person name="Cattolico L."/>
            <person name="Poulain J."/>
            <person name="De Berardinis V."/>
            <person name="Cruaud C."/>
            <person name="Duprat S."/>
            <person name="Brottier P."/>
            <person name="Coutanceau J.-P."/>
            <person name="Gouzy J."/>
            <person name="Parra G."/>
            <person name="Lardier G."/>
            <person name="Chapple C."/>
            <person name="McKernan K.J."/>
            <person name="McEwan P."/>
            <person name="Bosak S."/>
            <person name="Kellis M."/>
            <person name="Volff J.-N."/>
            <person name="Guigo R."/>
            <person name="Zody M.C."/>
            <person name="Mesirov J."/>
            <person name="Lindblad-Toh K."/>
            <person name="Birren B."/>
            <person name="Nusbaum C."/>
            <person name="Kahn D."/>
            <person name="Robinson-Rechavi M."/>
            <person name="Laudet V."/>
            <person name="Schachter V."/>
            <person name="Quetier F."/>
            <person name="Saurin W."/>
            <person name="Scarpelli C."/>
            <person name="Wincker P."/>
            <person name="Lander E.S."/>
            <person name="Weissenbach J."/>
            <person name="Roest Crollius H."/>
        </authorList>
    </citation>
    <scope>NUCLEOTIDE SEQUENCE [LARGE SCALE GENOMIC DNA]</scope>
</reference>
<keyword evidence="4" id="KW-0342">GTP-binding</keyword>
<keyword evidence="7" id="KW-1185">Reference proteome</keyword>
<evidence type="ECO:0000256" key="3">
    <source>
        <dbReference type="ARBA" id="ARBA00022801"/>
    </source>
</evidence>
<dbReference type="GO" id="GO:0005525">
    <property type="term" value="F:GTP binding"/>
    <property type="evidence" value="ECO:0007669"/>
    <property type="project" value="UniProtKB-KW"/>
</dbReference>
<evidence type="ECO:0000256" key="2">
    <source>
        <dbReference type="ARBA" id="ARBA00022741"/>
    </source>
</evidence>
<evidence type="ECO:0000313" key="6">
    <source>
        <dbReference type="Ensembl" id="ENSTNIP00000005525.1"/>
    </source>
</evidence>
<dbReference type="Ensembl" id="ENSTNIT00000005672.1">
    <property type="protein sequence ID" value="ENSTNIP00000005525.1"/>
    <property type="gene ID" value="ENSTNIG00000002956.1"/>
</dbReference>
<dbReference type="FunFam" id="3.40.50.300:FF:000541">
    <property type="entry name" value="Immunity related GTPase M"/>
    <property type="match status" value="1"/>
</dbReference>
<accession>H3CBA3</accession>
<keyword evidence="2" id="KW-0547">Nucleotide-binding</keyword>
<dbReference type="PANTHER" id="PTHR32341:SF10">
    <property type="entry name" value="INTERFERON-INDUCIBLE GTPASE 5"/>
    <property type="match status" value="1"/>
</dbReference>
<dbReference type="OMA" id="ESHKKHI"/>
<dbReference type="AlphaFoldDB" id="H3CBA3"/>
<keyword evidence="3" id="KW-0378">Hydrolase</keyword>
<reference evidence="6" key="2">
    <citation type="submission" date="2025-08" db="UniProtKB">
        <authorList>
            <consortium name="Ensembl"/>
        </authorList>
    </citation>
    <scope>IDENTIFICATION</scope>
</reference>
<evidence type="ECO:0000256" key="1">
    <source>
        <dbReference type="ARBA" id="ARBA00005429"/>
    </source>
</evidence>
<dbReference type="SUPFAM" id="SSF52540">
    <property type="entry name" value="P-loop containing nucleoside triphosphate hydrolases"/>
    <property type="match status" value="1"/>
</dbReference>
<reference evidence="6" key="3">
    <citation type="submission" date="2025-09" db="UniProtKB">
        <authorList>
            <consortium name="Ensembl"/>
        </authorList>
    </citation>
    <scope>IDENTIFICATION</scope>
</reference>
<organism evidence="6 7">
    <name type="scientific">Tetraodon nigroviridis</name>
    <name type="common">Spotted green pufferfish</name>
    <name type="synonym">Chelonodon nigroviridis</name>
    <dbReference type="NCBI Taxonomy" id="99883"/>
    <lineage>
        <taxon>Eukaryota</taxon>
        <taxon>Metazoa</taxon>
        <taxon>Chordata</taxon>
        <taxon>Craniata</taxon>
        <taxon>Vertebrata</taxon>
        <taxon>Euteleostomi</taxon>
        <taxon>Actinopterygii</taxon>
        <taxon>Neopterygii</taxon>
        <taxon>Teleostei</taxon>
        <taxon>Neoteleostei</taxon>
        <taxon>Acanthomorphata</taxon>
        <taxon>Eupercaria</taxon>
        <taxon>Tetraodontiformes</taxon>
        <taxon>Tetradontoidea</taxon>
        <taxon>Tetraodontidae</taxon>
        <taxon>Tetraodon</taxon>
    </lineage>
</organism>
<dbReference type="GO" id="GO:0016787">
    <property type="term" value="F:hydrolase activity"/>
    <property type="evidence" value="ECO:0007669"/>
    <property type="project" value="UniProtKB-KW"/>
</dbReference>
<dbReference type="HOGENOM" id="CLU_015342_2_0_1"/>
<dbReference type="Gene3D" id="3.40.50.300">
    <property type="entry name" value="P-loop containing nucleotide triphosphate hydrolases"/>
    <property type="match status" value="1"/>
</dbReference>
<dbReference type="InterPro" id="IPR007743">
    <property type="entry name" value="Immunity-related_GTPase-like"/>
</dbReference>
<comment type="similarity">
    <text evidence="1">Belongs to the TRAFAC class dynamin-like GTPase superfamily. IRG family.</text>
</comment>
<evidence type="ECO:0000259" key="5">
    <source>
        <dbReference type="PROSITE" id="PS51716"/>
    </source>
</evidence>
<dbReference type="InterPro" id="IPR027417">
    <property type="entry name" value="P-loop_NTPase"/>
</dbReference>
<dbReference type="FunCoup" id="H3CBA3">
    <property type="interactions" value="21"/>
</dbReference>
<dbReference type="PANTHER" id="PTHR32341">
    <property type="entry name" value="INTERFERON-INDUCIBLE GTPASE"/>
    <property type="match status" value="1"/>
</dbReference>
<dbReference type="GO" id="GO:0016020">
    <property type="term" value="C:membrane"/>
    <property type="evidence" value="ECO:0007669"/>
    <property type="project" value="InterPro"/>
</dbReference>
<dbReference type="Pfam" id="PF05049">
    <property type="entry name" value="IIGP"/>
    <property type="match status" value="1"/>
</dbReference>
<sequence>IKDALQNNNQALAAAKIKELLDKQSNTPLNIGITGESGSGKSSFVNAFRGVDHKDEKEAAPEGVVETTEDVKEYPHPDYPKVSLWDLSGIGSISWKLGATKFDFFIIISDTRFRENDVKLAKEIQKMGKKFYFLRSKVDNDLLNAQRSQRDFDPEQTLSHIRENCEQGLLNAGVQAQVFLLSSFELQRYDFHRLHETLERELPEHKKDVLLVAMPNISLEIIEKKKKAFKSKALVSAAGAVVPVPGLSVAVDVGLIARVVQQYKTGFGLDRPSLQRLADTTGVQLTDLTSVIRSPLGLKNINAQFIMKTLIHSASVASLMVAEFFGTMIAGTLSCAVTQNALQDFLKMLTEDAQNVVEKVL</sequence>
<dbReference type="GeneTree" id="ENSGT00950000183007"/>
<protein>
    <recommendedName>
        <fullName evidence="5">IRG-type G domain-containing protein</fullName>
    </recommendedName>
</protein>
<feature type="domain" description="IRG-type G" evidence="5">
    <location>
        <begin position="27"/>
        <end position="201"/>
    </location>
</feature>
<name>H3CBA3_TETNG</name>
<dbReference type="InParanoid" id="H3CBA3"/>
<dbReference type="Proteomes" id="UP000007303">
    <property type="component" value="Unassembled WGS sequence"/>
</dbReference>
<proteinExistence type="inferred from homology"/>